<proteinExistence type="predicted"/>
<dbReference type="Proteomes" id="UP001190700">
    <property type="component" value="Unassembled WGS sequence"/>
</dbReference>
<keyword evidence="3" id="KW-1185">Reference proteome</keyword>
<protein>
    <submittedName>
        <fullName evidence="2">Uncharacterized protein</fullName>
    </submittedName>
</protein>
<reference evidence="2 3" key="1">
    <citation type="journal article" date="2015" name="Genome Biol. Evol.">
        <title>Comparative Genomics of a Bacterivorous Green Alga Reveals Evolutionary Causalities and Consequences of Phago-Mixotrophic Mode of Nutrition.</title>
        <authorList>
            <person name="Burns J.A."/>
            <person name="Paasch A."/>
            <person name="Narechania A."/>
            <person name="Kim E."/>
        </authorList>
    </citation>
    <scope>NUCLEOTIDE SEQUENCE [LARGE SCALE GENOMIC DNA]</scope>
    <source>
        <strain evidence="2 3">PLY_AMNH</strain>
    </source>
</reference>
<evidence type="ECO:0000313" key="2">
    <source>
        <dbReference type="EMBL" id="KAK3268558.1"/>
    </source>
</evidence>
<organism evidence="2 3">
    <name type="scientific">Cymbomonas tetramitiformis</name>
    <dbReference type="NCBI Taxonomy" id="36881"/>
    <lineage>
        <taxon>Eukaryota</taxon>
        <taxon>Viridiplantae</taxon>
        <taxon>Chlorophyta</taxon>
        <taxon>Pyramimonadophyceae</taxon>
        <taxon>Pyramimonadales</taxon>
        <taxon>Pyramimonadaceae</taxon>
        <taxon>Cymbomonas</taxon>
    </lineage>
</organism>
<name>A0AAE0FZ92_9CHLO</name>
<keyword evidence="1" id="KW-0732">Signal</keyword>
<sequence>MRSAFLTPYLLVYLTVSALYVSPVEAQTCVQLNNTNWMPINATRQLRIGAALTVTGKFQQYAEGYCKVMTMWLEFFTSGTTDLTSPAFDGGIYQLGVFIVIADVGAAVFGDSKYKTYESLKALHALYNLDVFVSPYSSTLSPYAGLAGDELQITTLAPGASAESVFSCPQQCTDEAACEAARFGCSYPKSRRFNYLFGSFSPATVYFRDSVTLSAAVNQLKTIAYVYEPVSFPQDLIKGARVAALESNMKVETSKLQHSLPLPCSRPKRPLE</sequence>
<accession>A0AAE0FZ92</accession>
<comment type="caution">
    <text evidence="2">The sequence shown here is derived from an EMBL/GenBank/DDBJ whole genome shotgun (WGS) entry which is preliminary data.</text>
</comment>
<evidence type="ECO:0000313" key="3">
    <source>
        <dbReference type="Proteomes" id="UP001190700"/>
    </source>
</evidence>
<dbReference type="AlphaFoldDB" id="A0AAE0FZ92"/>
<evidence type="ECO:0000256" key="1">
    <source>
        <dbReference type="SAM" id="SignalP"/>
    </source>
</evidence>
<feature type="signal peptide" evidence="1">
    <location>
        <begin position="1"/>
        <end position="26"/>
    </location>
</feature>
<dbReference type="EMBL" id="LGRX02011745">
    <property type="protein sequence ID" value="KAK3268558.1"/>
    <property type="molecule type" value="Genomic_DNA"/>
</dbReference>
<gene>
    <name evidence="2" type="ORF">CYMTET_22947</name>
</gene>
<feature type="chain" id="PRO_5041926181" evidence="1">
    <location>
        <begin position="27"/>
        <end position="272"/>
    </location>
</feature>